<dbReference type="EMBL" id="JARBHB010000013">
    <property type="protein sequence ID" value="KAJ8870657.1"/>
    <property type="molecule type" value="Genomic_DNA"/>
</dbReference>
<evidence type="ECO:0000313" key="3">
    <source>
        <dbReference type="Proteomes" id="UP001159363"/>
    </source>
</evidence>
<evidence type="ECO:0000313" key="2">
    <source>
        <dbReference type="EMBL" id="KAJ8870657.1"/>
    </source>
</evidence>
<reference evidence="2 3" key="1">
    <citation type="submission" date="2023-02" db="EMBL/GenBank/DDBJ databases">
        <title>LHISI_Scaffold_Assembly.</title>
        <authorList>
            <person name="Stuart O.P."/>
            <person name="Cleave R."/>
            <person name="Magrath M.J.L."/>
            <person name="Mikheyev A.S."/>
        </authorList>
    </citation>
    <scope>NUCLEOTIDE SEQUENCE [LARGE SCALE GENOMIC DNA]</scope>
    <source>
        <strain evidence="2">Daus_M_001</strain>
        <tissue evidence="2">Leg muscle</tissue>
    </source>
</reference>
<protein>
    <submittedName>
        <fullName evidence="2">Uncharacterized protein</fullName>
    </submittedName>
</protein>
<name>A0ABQ9GG11_9NEOP</name>
<gene>
    <name evidence="2" type="ORF">PR048_029680</name>
</gene>
<sequence>MLCLGTRIVLGHRLSWDTDCLGTQIVLGHGLSWDTEGWDSAMKSEALAEGGGNERTLRKPAEHWHRPARFLRTKIREGPRWESNPVRLRGRRVVCSLTTTSPLGVWCRGAALPLTSRLSAQQGRKSPVQQSSADWYRRGGPPTPKSLPLTGSGPVVSHRPVSTSALAAHSSPVTHTSRVGYCTKRPLLSLSPRSVSGLSRMQFCGGRGNALPFYWRVLPEKRLLHLCIVSYSVAVDRMLAIGGYRISGVLAHIRFPIGMVTVSRVLGACLRVNHTRTVLKLPDFDWPVRQENIVSQRHAASKEKKSAETSVGRRFPHWLLHRCKVTPSCTGLHVIGLHNCEGLIYWRRAAQDVSYKVSTNDVPLPLPLLIYIAPPEGRRRDFCVPRTRAEHVVRIPQQESFLSRPPREVCTDGRAIILFDRTSHRKRPLLDCKPFSTFLPLQQYWGCGGVVDRLLASHPTKAIRLRFPAGSPSDFGTSDSSWTMMLVGGFSQGSSFSLALAFRRCSILNSLHPHRISRPRCSEPPKKLSTPFGKYLHVCVTFAIGRDMLNSLRVVCVPLIMEGRECRPACRTADVMLPNCWSLFVFRMLSYQSSIQTDALLMPDEKVDLSLKHTGIFLVQEGVHFSCSTGEQGGKHPLVFKFHPIVKSKRENNAQKSETRRVSRESPLTLQEGARLFSSVVTAAENGRARAATRVRITCRKNYGVYSASSFTWFSLPPATSIRDSPPLHCLP</sequence>
<proteinExistence type="predicted"/>
<accession>A0ABQ9GG11</accession>
<evidence type="ECO:0000256" key="1">
    <source>
        <dbReference type="SAM" id="MobiDB-lite"/>
    </source>
</evidence>
<comment type="caution">
    <text evidence="2">The sequence shown here is derived from an EMBL/GenBank/DDBJ whole genome shotgun (WGS) entry which is preliminary data.</text>
</comment>
<feature type="region of interest" description="Disordered" evidence="1">
    <location>
        <begin position="118"/>
        <end position="154"/>
    </location>
</feature>
<keyword evidence="3" id="KW-1185">Reference proteome</keyword>
<organism evidence="2 3">
    <name type="scientific">Dryococelus australis</name>
    <dbReference type="NCBI Taxonomy" id="614101"/>
    <lineage>
        <taxon>Eukaryota</taxon>
        <taxon>Metazoa</taxon>
        <taxon>Ecdysozoa</taxon>
        <taxon>Arthropoda</taxon>
        <taxon>Hexapoda</taxon>
        <taxon>Insecta</taxon>
        <taxon>Pterygota</taxon>
        <taxon>Neoptera</taxon>
        <taxon>Polyneoptera</taxon>
        <taxon>Phasmatodea</taxon>
        <taxon>Verophasmatodea</taxon>
        <taxon>Anareolatae</taxon>
        <taxon>Phasmatidae</taxon>
        <taxon>Eurycanthinae</taxon>
        <taxon>Dryococelus</taxon>
    </lineage>
</organism>
<feature type="compositionally biased region" description="Polar residues" evidence="1">
    <location>
        <begin position="118"/>
        <end position="133"/>
    </location>
</feature>
<dbReference type="Proteomes" id="UP001159363">
    <property type="component" value="Chromosome 12"/>
</dbReference>